<protein>
    <submittedName>
        <fullName evidence="3">Enoyl-CoA hydratase/enoyl-CoA hydratase</fullName>
    </submittedName>
</protein>
<dbReference type="Gene3D" id="3.90.226.10">
    <property type="entry name" value="2-enoyl-CoA Hydratase, Chain A, domain 1"/>
    <property type="match status" value="1"/>
</dbReference>
<dbReference type="SUPFAM" id="SSF52096">
    <property type="entry name" value="ClpP/crotonase"/>
    <property type="match status" value="1"/>
</dbReference>
<evidence type="ECO:0000313" key="4">
    <source>
        <dbReference type="Proteomes" id="UP000184440"/>
    </source>
</evidence>
<dbReference type="GO" id="GO:0003824">
    <property type="term" value="F:catalytic activity"/>
    <property type="evidence" value="ECO:0007669"/>
    <property type="project" value="InterPro"/>
</dbReference>
<organism evidence="3 4">
    <name type="scientific">Cryptosporangium aurantiacum</name>
    <dbReference type="NCBI Taxonomy" id="134849"/>
    <lineage>
        <taxon>Bacteria</taxon>
        <taxon>Bacillati</taxon>
        <taxon>Actinomycetota</taxon>
        <taxon>Actinomycetes</taxon>
        <taxon>Cryptosporangiales</taxon>
        <taxon>Cryptosporangiaceae</taxon>
        <taxon>Cryptosporangium</taxon>
    </lineage>
</organism>
<evidence type="ECO:0000313" key="3">
    <source>
        <dbReference type="EMBL" id="SHN39658.1"/>
    </source>
</evidence>
<accession>A0A1M7R3I8</accession>
<dbReference type="InterPro" id="IPR029045">
    <property type="entry name" value="ClpP/crotonase-like_dom_sf"/>
</dbReference>
<dbReference type="CDD" id="cd06558">
    <property type="entry name" value="crotonase-like"/>
    <property type="match status" value="1"/>
</dbReference>
<dbReference type="Pfam" id="PF00378">
    <property type="entry name" value="ECH_1"/>
    <property type="match status" value="1"/>
</dbReference>
<dbReference type="PANTHER" id="PTHR43802">
    <property type="entry name" value="ENOYL-COA HYDRATASE"/>
    <property type="match status" value="1"/>
</dbReference>
<dbReference type="AlphaFoldDB" id="A0A1M7R3I8"/>
<dbReference type="InterPro" id="IPR001753">
    <property type="entry name" value="Enoyl-CoA_hydra/iso"/>
</dbReference>
<dbReference type="EMBL" id="FRCS01000006">
    <property type="protein sequence ID" value="SHN39658.1"/>
    <property type="molecule type" value="Genomic_DNA"/>
</dbReference>
<dbReference type="STRING" id="134849.SAMN05443668_106331"/>
<dbReference type="Proteomes" id="UP000184440">
    <property type="component" value="Unassembled WGS sequence"/>
</dbReference>
<dbReference type="InterPro" id="IPR018376">
    <property type="entry name" value="Enoyl-CoA_hyd/isom_CS"/>
</dbReference>
<comment type="similarity">
    <text evidence="1 2">Belongs to the enoyl-CoA hydratase/isomerase family.</text>
</comment>
<gene>
    <name evidence="3" type="ORF">SAMN05443668_106331</name>
</gene>
<dbReference type="PANTHER" id="PTHR43802:SF1">
    <property type="entry name" value="IP11341P-RELATED"/>
    <property type="match status" value="1"/>
</dbReference>
<dbReference type="PROSITE" id="PS00166">
    <property type="entry name" value="ENOYL_COA_HYDRATASE"/>
    <property type="match status" value="1"/>
</dbReference>
<name>A0A1M7R3I8_9ACTN</name>
<proteinExistence type="inferred from homology"/>
<reference evidence="3 4" key="1">
    <citation type="submission" date="2016-11" db="EMBL/GenBank/DDBJ databases">
        <authorList>
            <person name="Jaros S."/>
            <person name="Januszkiewicz K."/>
            <person name="Wedrychowicz H."/>
        </authorList>
    </citation>
    <scope>NUCLEOTIDE SEQUENCE [LARGE SCALE GENOMIC DNA]</scope>
    <source>
        <strain evidence="3 4">DSM 46144</strain>
    </source>
</reference>
<dbReference type="RefSeq" id="WP_073259678.1">
    <property type="nucleotide sequence ID" value="NZ_FRCS01000006.1"/>
</dbReference>
<evidence type="ECO:0000256" key="2">
    <source>
        <dbReference type="RuleBase" id="RU003707"/>
    </source>
</evidence>
<evidence type="ECO:0000256" key="1">
    <source>
        <dbReference type="ARBA" id="ARBA00005254"/>
    </source>
</evidence>
<sequence length="278" mass="29555">MASVDFQVADHVGHIIINNPEKRNAVTSTMAKQLEAIYDEIDVNRHIRAAVISGAGGESFSAGGYVPDYVETVVGAEGTGRRTVLPKPWRISTPFIAAIEGYCVGGGFALAVACDLRVASDTVRIGASGLKRGLVNGAGCTTRLVRIVGLGNALESLLTSEYMHADKAYRIGLVQRVVPAGQAVAAALELAAVIAQFSPEGVAATKRIAYDSIDLTWDEALEWEERITEEGYRTPDALEGFSAFAEKRPAVFGRNEGGPEALGLSAHWPTGDAPQWRS</sequence>
<keyword evidence="4" id="KW-1185">Reference proteome</keyword>